<gene>
    <name evidence="2" type="ORF">ENK44_02595</name>
</gene>
<proteinExistence type="predicted"/>
<sequence length="115" mass="12295">MPRGDCTGPLGEGPMTGRGLGYGGGYSTPGYTKGIGRGLGLGFGRGRGFFGRGIGLGAGRGYFWQREEVAPPDNVKSTDSFERIRVDVQALQNGLSAILERLNKLMPQKEEKESE</sequence>
<dbReference type="AlphaFoldDB" id="A0A7V4TYA8"/>
<evidence type="ECO:0000313" key="2">
    <source>
        <dbReference type="EMBL" id="HGY54569.1"/>
    </source>
</evidence>
<comment type="caution">
    <text evidence="2">The sequence shown here is derived from an EMBL/GenBank/DDBJ whole genome shotgun (WGS) entry which is preliminary data.</text>
</comment>
<protein>
    <recommendedName>
        <fullName evidence="3">DUF5320 domain-containing protein</fullName>
    </recommendedName>
</protein>
<dbReference type="EMBL" id="DRQG01000023">
    <property type="protein sequence ID" value="HGY54569.1"/>
    <property type="molecule type" value="Genomic_DNA"/>
</dbReference>
<dbReference type="Proteomes" id="UP000885779">
    <property type="component" value="Unassembled WGS sequence"/>
</dbReference>
<evidence type="ECO:0008006" key="3">
    <source>
        <dbReference type="Google" id="ProtNLM"/>
    </source>
</evidence>
<organism evidence="2">
    <name type="scientific">Caldithrix abyssi</name>
    <dbReference type="NCBI Taxonomy" id="187145"/>
    <lineage>
        <taxon>Bacteria</taxon>
        <taxon>Pseudomonadati</taxon>
        <taxon>Calditrichota</taxon>
        <taxon>Calditrichia</taxon>
        <taxon>Calditrichales</taxon>
        <taxon>Calditrichaceae</taxon>
        <taxon>Caldithrix</taxon>
    </lineage>
</organism>
<dbReference type="InterPro" id="IPR035205">
    <property type="entry name" value="DUF5320"/>
</dbReference>
<reference evidence="2" key="1">
    <citation type="journal article" date="2020" name="mSystems">
        <title>Genome- and Community-Level Interaction Insights into Carbon Utilization and Element Cycling Functions of Hydrothermarchaeota in Hydrothermal Sediment.</title>
        <authorList>
            <person name="Zhou Z."/>
            <person name="Liu Y."/>
            <person name="Xu W."/>
            <person name="Pan J."/>
            <person name="Luo Z.H."/>
            <person name="Li M."/>
        </authorList>
    </citation>
    <scope>NUCLEOTIDE SEQUENCE [LARGE SCALE GENOMIC DNA]</scope>
    <source>
        <strain evidence="2">HyVt-577</strain>
    </source>
</reference>
<feature type="compositionally biased region" description="Gly residues" evidence="1">
    <location>
        <begin position="10"/>
        <end position="23"/>
    </location>
</feature>
<name>A0A7V4TYA8_CALAY</name>
<accession>A0A7V4TYA8</accession>
<feature type="region of interest" description="Disordered" evidence="1">
    <location>
        <begin position="1"/>
        <end position="23"/>
    </location>
</feature>
<dbReference type="Pfam" id="PF17253">
    <property type="entry name" value="DUF5320"/>
    <property type="match status" value="1"/>
</dbReference>
<evidence type="ECO:0000256" key="1">
    <source>
        <dbReference type="SAM" id="MobiDB-lite"/>
    </source>
</evidence>